<dbReference type="Proteomes" id="UP000789831">
    <property type="component" value="Unassembled WGS sequence"/>
</dbReference>
<dbReference type="AlphaFoldDB" id="A0A9N9A945"/>
<dbReference type="GO" id="GO:0005345">
    <property type="term" value="F:purine nucleobase transmembrane transporter activity"/>
    <property type="evidence" value="ECO:0007669"/>
    <property type="project" value="TreeGrafter"/>
</dbReference>
<dbReference type="GO" id="GO:0012505">
    <property type="term" value="C:endomembrane system"/>
    <property type="evidence" value="ECO:0007669"/>
    <property type="project" value="UniProtKB-SubCell"/>
</dbReference>
<dbReference type="Pfam" id="PF00860">
    <property type="entry name" value="Xan_ur_permease"/>
    <property type="match status" value="1"/>
</dbReference>
<feature type="transmembrane region" description="Helical" evidence="7">
    <location>
        <begin position="242"/>
        <end position="270"/>
    </location>
</feature>
<accession>A0A9N9A945</accession>
<evidence type="ECO:0000256" key="5">
    <source>
        <dbReference type="ARBA" id="ARBA00022989"/>
    </source>
</evidence>
<feature type="transmembrane region" description="Helical" evidence="7">
    <location>
        <begin position="145"/>
        <end position="167"/>
    </location>
</feature>
<keyword evidence="6 7" id="KW-0472">Membrane</keyword>
<dbReference type="InterPro" id="IPR045018">
    <property type="entry name" value="Azg-like"/>
</dbReference>
<reference evidence="8" key="1">
    <citation type="submission" date="2021-06" db="EMBL/GenBank/DDBJ databases">
        <authorList>
            <person name="Kallberg Y."/>
            <person name="Tangrot J."/>
            <person name="Rosling A."/>
        </authorList>
    </citation>
    <scope>NUCLEOTIDE SEQUENCE</scope>
    <source>
        <strain evidence="8">MT106</strain>
    </source>
</reference>
<dbReference type="GO" id="GO:0015854">
    <property type="term" value="P:guanine transport"/>
    <property type="evidence" value="ECO:0007669"/>
    <property type="project" value="TreeGrafter"/>
</dbReference>
<comment type="caution">
    <text evidence="8">The sequence shown here is derived from an EMBL/GenBank/DDBJ whole genome shotgun (WGS) entry which is preliminary data.</text>
</comment>
<keyword evidence="5 7" id="KW-1133">Transmembrane helix</keyword>
<keyword evidence="9" id="KW-1185">Reference proteome</keyword>
<sequence>MFSNLNKCVASSRFGRYFKLENSGAKKSRDNTKFTTELRAGIATFLTMAYILSVNATIIADSGGPCECKMHTEPDNSAYPCIDDEYAKCIMILKKDLITATAAISCICTAIFGLFSNLPFALAPGMGINAYFAYTMVGKHGSGKMTYGTALSVVFIEGILLFILSLLGIRQKLSKFVPMSIRAAIGVGIGLFLTITSFQKSSGISLISYDPNSLLTLGGCPDEYYNKDGSCNGHYLESGTTWLGILGFFIIQILILYQVKGAILFGILFVSIISWIRNSPITYFPDTTEGNIRYEYFKEIINFHKIESILGVLDFDYQNKDVWIALFTLLCVDLLDTTTGLYQISKFAGLDKENGSFKGSNSAFLCDAISISLSAIFGSSPTTVYFESCVGITEGGRTGITALATSICFFISLFFAPIFASFPPWATGPALLVLGIMMMSNVKDINWIYPGDAVPSFLTIVIIPFTMNISHGTITGISTYILINGFVWLLETVSRGKILPPEKNLKEPFAKTLSDKTLPTINIVCTAYSCRFLKVLEKW</sequence>
<keyword evidence="4 7" id="KW-0812">Transmembrane</keyword>
<keyword evidence="3" id="KW-0813">Transport</keyword>
<feature type="transmembrane region" description="Helical" evidence="7">
    <location>
        <begin position="322"/>
        <end position="342"/>
    </location>
</feature>
<comment type="similarity">
    <text evidence="2">Belongs to the nucleobase:cation symporter-2 (NCS2) (TC 2.A.40) family. Azg-like subfamily.</text>
</comment>
<organism evidence="8 9">
    <name type="scientific">Ambispora gerdemannii</name>
    <dbReference type="NCBI Taxonomy" id="144530"/>
    <lineage>
        <taxon>Eukaryota</taxon>
        <taxon>Fungi</taxon>
        <taxon>Fungi incertae sedis</taxon>
        <taxon>Mucoromycota</taxon>
        <taxon>Glomeromycotina</taxon>
        <taxon>Glomeromycetes</taxon>
        <taxon>Archaeosporales</taxon>
        <taxon>Ambisporaceae</taxon>
        <taxon>Ambispora</taxon>
    </lineage>
</organism>
<dbReference type="OrthoDB" id="431212at2759"/>
<gene>
    <name evidence="8" type="ORF">AGERDE_LOCUS5293</name>
</gene>
<evidence type="ECO:0000256" key="6">
    <source>
        <dbReference type="ARBA" id="ARBA00023136"/>
    </source>
</evidence>
<evidence type="ECO:0000313" key="9">
    <source>
        <dbReference type="Proteomes" id="UP000789831"/>
    </source>
</evidence>
<feature type="transmembrane region" description="Helical" evidence="7">
    <location>
        <begin position="422"/>
        <end position="440"/>
    </location>
</feature>
<feature type="transmembrane region" description="Helical" evidence="7">
    <location>
        <begin position="362"/>
        <end position="386"/>
    </location>
</feature>
<dbReference type="GO" id="GO:0005886">
    <property type="term" value="C:plasma membrane"/>
    <property type="evidence" value="ECO:0007669"/>
    <property type="project" value="TreeGrafter"/>
</dbReference>
<evidence type="ECO:0000256" key="7">
    <source>
        <dbReference type="SAM" id="Phobius"/>
    </source>
</evidence>
<evidence type="ECO:0000256" key="2">
    <source>
        <dbReference type="ARBA" id="ARBA00005697"/>
    </source>
</evidence>
<feature type="transmembrane region" description="Helical" evidence="7">
    <location>
        <begin position="97"/>
        <end position="116"/>
    </location>
</feature>
<comment type="subcellular location">
    <subcellularLocation>
        <location evidence="1">Endomembrane system</location>
        <topology evidence="1">Multi-pass membrane protein</topology>
    </subcellularLocation>
</comment>
<dbReference type="InterPro" id="IPR006043">
    <property type="entry name" value="NCS2"/>
</dbReference>
<name>A0A9N9A945_9GLOM</name>
<dbReference type="PANTHER" id="PTHR43337:SF1">
    <property type="entry name" value="XANTHINE_URACIL PERMEASE C887.17-RELATED"/>
    <property type="match status" value="1"/>
</dbReference>
<dbReference type="GO" id="GO:0015853">
    <property type="term" value="P:adenine transport"/>
    <property type="evidence" value="ECO:0007669"/>
    <property type="project" value="TreeGrafter"/>
</dbReference>
<feature type="transmembrane region" description="Helical" evidence="7">
    <location>
        <begin position="447"/>
        <end position="467"/>
    </location>
</feature>
<dbReference type="EMBL" id="CAJVPL010000697">
    <property type="protein sequence ID" value="CAG8522164.1"/>
    <property type="molecule type" value="Genomic_DNA"/>
</dbReference>
<protein>
    <submittedName>
        <fullName evidence="8">12014_t:CDS:1</fullName>
    </submittedName>
</protein>
<evidence type="ECO:0000256" key="3">
    <source>
        <dbReference type="ARBA" id="ARBA00022448"/>
    </source>
</evidence>
<feature type="transmembrane region" description="Helical" evidence="7">
    <location>
        <begin position="473"/>
        <end position="490"/>
    </location>
</feature>
<feature type="transmembrane region" description="Helical" evidence="7">
    <location>
        <begin position="398"/>
        <end position="416"/>
    </location>
</feature>
<feature type="transmembrane region" description="Helical" evidence="7">
    <location>
        <begin position="179"/>
        <end position="198"/>
    </location>
</feature>
<evidence type="ECO:0000313" key="8">
    <source>
        <dbReference type="EMBL" id="CAG8522164.1"/>
    </source>
</evidence>
<dbReference type="PANTHER" id="PTHR43337">
    <property type="entry name" value="XANTHINE/URACIL PERMEASE C887.17-RELATED"/>
    <property type="match status" value="1"/>
</dbReference>
<evidence type="ECO:0000256" key="1">
    <source>
        <dbReference type="ARBA" id="ARBA00004127"/>
    </source>
</evidence>
<evidence type="ECO:0000256" key="4">
    <source>
        <dbReference type="ARBA" id="ARBA00022692"/>
    </source>
</evidence>
<proteinExistence type="inferred from homology"/>